<gene>
    <name evidence="2" type="ORF">LSALG_LOCUS13468</name>
</gene>
<keyword evidence="3" id="KW-1185">Reference proteome</keyword>
<proteinExistence type="predicted"/>
<accession>A0AA36DWH9</accession>
<organism evidence="2 3">
    <name type="scientific">Lactuca saligna</name>
    <name type="common">Willowleaf lettuce</name>
    <dbReference type="NCBI Taxonomy" id="75948"/>
    <lineage>
        <taxon>Eukaryota</taxon>
        <taxon>Viridiplantae</taxon>
        <taxon>Streptophyta</taxon>
        <taxon>Embryophyta</taxon>
        <taxon>Tracheophyta</taxon>
        <taxon>Spermatophyta</taxon>
        <taxon>Magnoliopsida</taxon>
        <taxon>eudicotyledons</taxon>
        <taxon>Gunneridae</taxon>
        <taxon>Pentapetalae</taxon>
        <taxon>asterids</taxon>
        <taxon>campanulids</taxon>
        <taxon>Asterales</taxon>
        <taxon>Asteraceae</taxon>
        <taxon>Cichorioideae</taxon>
        <taxon>Cichorieae</taxon>
        <taxon>Lactucinae</taxon>
        <taxon>Lactuca</taxon>
    </lineage>
</organism>
<dbReference type="EMBL" id="OX465078">
    <property type="protein sequence ID" value="CAI9273312.1"/>
    <property type="molecule type" value="Genomic_DNA"/>
</dbReference>
<dbReference type="AlphaFoldDB" id="A0AA36DWH9"/>
<name>A0AA36DWH9_LACSI</name>
<feature type="compositionally biased region" description="Polar residues" evidence="1">
    <location>
        <begin position="132"/>
        <end position="150"/>
    </location>
</feature>
<evidence type="ECO:0000313" key="3">
    <source>
        <dbReference type="Proteomes" id="UP001177003"/>
    </source>
</evidence>
<evidence type="ECO:0000313" key="2">
    <source>
        <dbReference type="EMBL" id="CAI9273312.1"/>
    </source>
</evidence>
<evidence type="ECO:0000256" key="1">
    <source>
        <dbReference type="SAM" id="MobiDB-lite"/>
    </source>
</evidence>
<feature type="compositionally biased region" description="Acidic residues" evidence="1">
    <location>
        <begin position="20"/>
        <end position="69"/>
    </location>
</feature>
<dbReference type="Proteomes" id="UP001177003">
    <property type="component" value="Chromosome 2"/>
</dbReference>
<sequence length="187" mass="20725">MVAEEHVAPSKSNLNFSFEVSDDVNDDDDDDDDDVNDDDNDDDYDDDDDDDDVNDDDNDDDYDDDDVDEDVRVFKPSKEPVNGVSTTRKPPQAVPVTTKSPSGSDKENSNASMVPRKQSRRDPRPGELITVPVQQPTSNVEPAQVNQDDQSPIFGEDFLANEETFASGSFLPHLLQSTILHLSSYPS</sequence>
<protein>
    <submittedName>
        <fullName evidence="2">Uncharacterized protein</fullName>
    </submittedName>
</protein>
<feature type="region of interest" description="Disordered" evidence="1">
    <location>
        <begin position="1"/>
        <end position="151"/>
    </location>
</feature>
<feature type="compositionally biased region" description="Polar residues" evidence="1">
    <location>
        <begin position="83"/>
        <end position="103"/>
    </location>
</feature>
<reference evidence="2" key="1">
    <citation type="submission" date="2023-04" db="EMBL/GenBank/DDBJ databases">
        <authorList>
            <person name="Vijverberg K."/>
            <person name="Xiong W."/>
            <person name="Schranz E."/>
        </authorList>
    </citation>
    <scope>NUCLEOTIDE SEQUENCE</scope>
</reference>